<proteinExistence type="predicted"/>
<dbReference type="AlphaFoldDB" id="A0A0F9RWJ8"/>
<name>A0A0F9RWJ8_9ZZZZ</name>
<organism evidence="1">
    <name type="scientific">marine sediment metagenome</name>
    <dbReference type="NCBI Taxonomy" id="412755"/>
    <lineage>
        <taxon>unclassified sequences</taxon>
        <taxon>metagenomes</taxon>
        <taxon>ecological metagenomes</taxon>
    </lineage>
</organism>
<dbReference type="EMBL" id="LAZR01002498">
    <property type="protein sequence ID" value="KKN29271.1"/>
    <property type="molecule type" value="Genomic_DNA"/>
</dbReference>
<comment type="caution">
    <text evidence="1">The sequence shown here is derived from an EMBL/GenBank/DDBJ whole genome shotgun (WGS) entry which is preliminary data.</text>
</comment>
<accession>A0A0F9RWJ8</accession>
<evidence type="ECO:0000313" key="1">
    <source>
        <dbReference type="EMBL" id="KKN29271.1"/>
    </source>
</evidence>
<protein>
    <submittedName>
        <fullName evidence="1">Uncharacterized protein</fullName>
    </submittedName>
</protein>
<reference evidence="1" key="1">
    <citation type="journal article" date="2015" name="Nature">
        <title>Complex archaea that bridge the gap between prokaryotes and eukaryotes.</title>
        <authorList>
            <person name="Spang A."/>
            <person name="Saw J.H."/>
            <person name="Jorgensen S.L."/>
            <person name="Zaremba-Niedzwiedzka K."/>
            <person name="Martijn J."/>
            <person name="Lind A.E."/>
            <person name="van Eijk R."/>
            <person name="Schleper C."/>
            <person name="Guy L."/>
            <person name="Ettema T.J."/>
        </authorList>
    </citation>
    <scope>NUCLEOTIDE SEQUENCE</scope>
</reference>
<gene>
    <name evidence="1" type="ORF">LCGC14_0845770</name>
</gene>
<sequence>MDDITRRLIKEGEITQAKYGTEICPQCGLLRPKNFCFTCWNNALMKEMEKREEWIHQ</sequence>